<dbReference type="SUPFAM" id="SSF46785">
    <property type="entry name" value="Winged helix' DNA-binding domain"/>
    <property type="match status" value="1"/>
</dbReference>
<reference evidence="5 6" key="1">
    <citation type="submission" date="2017-06" db="EMBL/GenBank/DDBJ databases">
        <authorList>
            <person name="Kim H.J."/>
            <person name="Triplett B.A."/>
        </authorList>
    </citation>
    <scope>NUCLEOTIDE SEQUENCE [LARGE SCALE GENOMIC DNA]</scope>
    <source>
        <strain evidence="5 6">DSM 43151</strain>
    </source>
</reference>
<dbReference type="PANTHER" id="PTHR33154">
    <property type="entry name" value="TRANSCRIPTIONAL REGULATOR, ARSR FAMILY"/>
    <property type="match status" value="1"/>
</dbReference>
<dbReference type="EMBL" id="FZNR01000035">
    <property type="protein sequence ID" value="SNT04939.1"/>
    <property type="molecule type" value="Genomic_DNA"/>
</dbReference>
<accession>A0A239JGL4</accession>
<dbReference type="Proteomes" id="UP000198415">
    <property type="component" value="Unassembled WGS sequence"/>
</dbReference>
<protein>
    <submittedName>
        <fullName evidence="5">DNA-binding transcriptional regulator, ArsR family</fullName>
    </submittedName>
</protein>
<dbReference type="Gene3D" id="1.10.10.10">
    <property type="entry name" value="Winged helix-like DNA-binding domain superfamily/Winged helix DNA-binding domain"/>
    <property type="match status" value="1"/>
</dbReference>
<sequence>MQPRPGRVGVRLGALARTSAANQQVLHGLFGEDALFSAGCQTRNQLVTLFGVDEVAAAIADPVRREILLMLRDEPLSAGQVADRFAISRPAVSRHLRVLREAGLVRDAADGRRRVYTLITAPLDELAGWLGRLTRPSGWQHRLDALETEVYRTRRERHTAAARQPSQKETA</sequence>
<dbReference type="GO" id="GO:0003677">
    <property type="term" value="F:DNA binding"/>
    <property type="evidence" value="ECO:0007669"/>
    <property type="project" value="UniProtKB-KW"/>
</dbReference>
<feature type="domain" description="HTH arsR-type" evidence="4">
    <location>
        <begin position="44"/>
        <end position="138"/>
    </location>
</feature>
<keyword evidence="1" id="KW-0805">Transcription regulation</keyword>
<dbReference type="InterPro" id="IPR051081">
    <property type="entry name" value="HTH_MetalResp_TranReg"/>
</dbReference>
<proteinExistence type="predicted"/>
<dbReference type="GO" id="GO:0003700">
    <property type="term" value="F:DNA-binding transcription factor activity"/>
    <property type="evidence" value="ECO:0007669"/>
    <property type="project" value="InterPro"/>
</dbReference>
<name>A0A239JGL4_9ACTN</name>
<keyword evidence="6" id="KW-1185">Reference proteome</keyword>
<dbReference type="InterPro" id="IPR036388">
    <property type="entry name" value="WH-like_DNA-bd_sf"/>
</dbReference>
<dbReference type="PRINTS" id="PR00778">
    <property type="entry name" value="HTHARSR"/>
</dbReference>
<gene>
    <name evidence="5" type="ORF">SAMN06264365_13528</name>
</gene>
<evidence type="ECO:0000256" key="2">
    <source>
        <dbReference type="ARBA" id="ARBA00023125"/>
    </source>
</evidence>
<evidence type="ECO:0000256" key="1">
    <source>
        <dbReference type="ARBA" id="ARBA00023015"/>
    </source>
</evidence>
<dbReference type="Pfam" id="PF12840">
    <property type="entry name" value="HTH_20"/>
    <property type="match status" value="1"/>
</dbReference>
<dbReference type="CDD" id="cd00090">
    <property type="entry name" value="HTH_ARSR"/>
    <property type="match status" value="1"/>
</dbReference>
<evidence type="ECO:0000259" key="4">
    <source>
        <dbReference type="PROSITE" id="PS50987"/>
    </source>
</evidence>
<dbReference type="PANTHER" id="PTHR33154:SF33">
    <property type="entry name" value="TRANSCRIPTIONAL REPRESSOR SDPR"/>
    <property type="match status" value="1"/>
</dbReference>
<dbReference type="InterPro" id="IPR036390">
    <property type="entry name" value="WH_DNA-bd_sf"/>
</dbReference>
<keyword evidence="2 5" id="KW-0238">DNA-binding</keyword>
<dbReference type="AlphaFoldDB" id="A0A239JGL4"/>
<dbReference type="SMART" id="SM00418">
    <property type="entry name" value="HTH_ARSR"/>
    <property type="match status" value="1"/>
</dbReference>
<keyword evidence="3" id="KW-0804">Transcription</keyword>
<evidence type="ECO:0000313" key="5">
    <source>
        <dbReference type="EMBL" id="SNT04939.1"/>
    </source>
</evidence>
<evidence type="ECO:0000313" key="6">
    <source>
        <dbReference type="Proteomes" id="UP000198415"/>
    </source>
</evidence>
<dbReference type="InterPro" id="IPR011991">
    <property type="entry name" value="ArsR-like_HTH"/>
</dbReference>
<dbReference type="NCBIfam" id="NF033788">
    <property type="entry name" value="HTH_metalloreg"/>
    <property type="match status" value="1"/>
</dbReference>
<dbReference type="RefSeq" id="WP_307833957.1">
    <property type="nucleotide sequence ID" value="NZ_BOMU01000125.1"/>
</dbReference>
<dbReference type="PROSITE" id="PS50987">
    <property type="entry name" value="HTH_ARSR_2"/>
    <property type="match status" value="1"/>
</dbReference>
<organism evidence="5 6">
    <name type="scientific">Actinoplanes regularis</name>
    <dbReference type="NCBI Taxonomy" id="52697"/>
    <lineage>
        <taxon>Bacteria</taxon>
        <taxon>Bacillati</taxon>
        <taxon>Actinomycetota</taxon>
        <taxon>Actinomycetes</taxon>
        <taxon>Micromonosporales</taxon>
        <taxon>Micromonosporaceae</taxon>
        <taxon>Actinoplanes</taxon>
    </lineage>
</organism>
<dbReference type="InterPro" id="IPR001845">
    <property type="entry name" value="HTH_ArsR_DNA-bd_dom"/>
</dbReference>
<evidence type="ECO:0000256" key="3">
    <source>
        <dbReference type="ARBA" id="ARBA00023163"/>
    </source>
</evidence>